<evidence type="ECO:0000256" key="1">
    <source>
        <dbReference type="SAM" id="MobiDB-lite"/>
    </source>
</evidence>
<accession>A0A1I7W1V8</accession>
<dbReference type="WBParaSite" id="EN70_8732">
    <property type="protein sequence ID" value="EN70_8732"/>
    <property type="gene ID" value="EN70_8732"/>
</dbReference>
<organism evidence="2 3">
    <name type="scientific">Loa loa</name>
    <name type="common">Eye worm</name>
    <name type="synonym">Filaria loa</name>
    <dbReference type="NCBI Taxonomy" id="7209"/>
    <lineage>
        <taxon>Eukaryota</taxon>
        <taxon>Metazoa</taxon>
        <taxon>Ecdysozoa</taxon>
        <taxon>Nematoda</taxon>
        <taxon>Chromadorea</taxon>
        <taxon>Rhabditida</taxon>
        <taxon>Spirurina</taxon>
        <taxon>Spiruromorpha</taxon>
        <taxon>Filarioidea</taxon>
        <taxon>Onchocercidae</taxon>
        <taxon>Loa</taxon>
    </lineage>
</organism>
<keyword evidence="2" id="KW-1185">Reference proteome</keyword>
<evidence type="ECO:0000313" key="3">
    <source>
        <dbReference type="WBParaSite" id="EN70_8732"/>
    </source>
</evidence>
<dbReference type="Proteomes" id="UP000095285">
    <property type="component" value="Unassembled WGS sequence"/>
</dbReference>
<protein>
    <submittedName>
        <fullName evidence="3">Ecdysone-induced protein 74EF</fullName>
    </submittedName>
</protein>
<name>A0A1I7W1V8_LOALO</name>
<feature type="region of interest" description="Disordered" evidence="1">
    <location>
        <begin position="192"/>
        <end position="230"/>
    </location>
</feature>
<feature type="region of interest" description="Disordered" evidence="1">
    <location>
        <begin position="255"/>
        <end position="304"/>
    </location>
</feature>
<feature type="compositionally biased region" description="Gly residues" evidence="1">
    <location>
        <begin position="201"/>
        <end position="210"/>
    </location>
</feature>
<proteinExistence type="predicted"/>
<reference evidence="3" key="2">
    <citation type="submission" date="2016-11" db="UniProtKB">
        <authorList>
            <consortium name="WormBaseParasite"/>
        </authorList>
    </citation>
    <scope>IDENTIFICATION</scope>
</reference>
<reference evidence="2" key="1">
    <citation type="submission" date="2012-04" db="EMBL/GenBank/DDBJ databases">
        <title>The Genome Sequence of Loa loa.</title>
        <authorList>
            <consortium name="The Broad Institute Genome Sequencing Platform"/>
            <consortium name="Broad Institute Genome Sequencing Center for Infectious Disease"/>
            <person name="Nutman T.B."/>
            <person name="Fink D.L."/>
            <person name="Russ C."/>
            <person name="Young S."/>
            <person name="Zeng Q."/>
            <person name="Gargeya S."/>
            <person name="Alvarado L."/>
            <person name="Berlin A."/>
            <person name="Chapman S.B."/>
            <person name="Chen Z."/>
            <person name="Freedman E."/>
            <person name="Gellesch M."/>
            <person name="Goldberg J."/>
            <person name="Griggs A."/>
            <person name="Gujja S."/>
            <person name="Heilman E.R."/>
            <person name="Heiman D."/>
            <person name="Howarth C."/>
            <person name="Mehta T."/>
            <person name="Neiman D."/>
            <person name="Pearson M."/>
            <person name="Roberts A."/>
            <person name="Saif S."/>
            <person name="Shea T."/>
            <person name="Shenoy N."/>
            <person name="Sisk P."/>
            <person name="Stolte C."/>
            <person name="Sykes S."/>
            <person name="White J."/>
            <person name="Yandava C."/>
            <person name="Haas B."/>
            <person name="Henn M.R."/>
            <person name="Nusbaum C."/>
            <person name="Birren B."/>
        </authorList>
    </citation>
    <scope>NUCLEOTIDE SEQUENCE [LARGE SCALE GENOMIC DNA]</scope>
</reference>
<feature type="compositionally biased region" description="Pro residues" evidence="1">
    <location>
        <begin position="279"/>
        <end position="290"/>
    </location>
</feature>
<dbReference type="AlphaFoldDB" id="A0A1I7W1V8"/>
<evidence type="ECO:0000313" key="2">
    <source>
        <dbReference type="Proteomes" id="UP000095285"/>
    </source>
</evidence>
<sequence>MKRITGTVFPTSTAPISSLIDYSNFRDRDENEIVMNELLDTITNEETCSLNSTSISIDHSHDSVLDFSICSNPIDEAAIMEEQLAANGELNDDVPSIVATLSSRAPKDSGHSSTNRAIFTTAVAVASTTDNNCQPLLPASSSLATAYLLPLFSAPPIASLEDLTNGNLGVAENFKDLSQDLSHSKKIPAIDCSEGRKTGRGRIGQGVGIGKDGDDGDNDDVSGKSDYYRQTSSAASTTIKRYIIRSGWFFRPYQHSPPPPPADHINHGTMMESRMSSPPSEPPPPPPPKTPSELSSQKMLGTVS</sequence>